<dbReference type="Proteomes" id="UP000828924">
    <property type="component" value="Chromosome"/>
</dbReference>
<feature type="region of interest" description="Disordered" evidence="1">
    <location>
        <begin position="33"/>
        <end position="69"/>
    </location>
</feature>
<reference evidence="2 3" key="1">
    <citation type="submission" date="2021-03" db="EMBL/GenBank/DDBJ databases">
        <title>Complete genome of Streptomyces formicae strain 1H-GS9 (DSM 100524).</title>
        <authorList>
            <person name="Atanasov K.E."/>
            <person name="Altabella T."/>
            <person name="Ferrer A."/>
        </authorList>
    </citation>
    <scope>NUCLEOTIDE SEQUENCE [LARGE SCALE GENOMIC DNA]</scope>
    <source>
        <strain evidence="2 3">1H-GS9</strain>
    </source>
</reference>
<gene>
    <name evidence="2" type="ORF">J4032_03105</name>
</gene>
<evidence type="ECO:0000256" key="1">
    <source>
        <dbReference type="SAM" id="MobiDB-lite"/>
    </source>
</evidence>
<protein>
    <submittedName>
        <fullName evidence="2">Uncharacterized protein</fullName>
    </submittedName>
</protein>
<proteinExistence type="predicted"/>
<accession>A0ABY3WJB0</accession>
<dbReference type="EMBL" id="CP071872">
    <property type="protein sequence ID" value="UNM10626.1"/>
    <property type="molecule type" value="Genomic_DNA"/>
</dbReference>
<evidence type="ECO:0000313" key="2">
    <source>
        <dbReference type="EMBL" id="UNM10626.1"/>
    </source>
</evidence>
<evidence type="ECO:0000313" key="3">
    <source>
        <dbReference type="Proteomes" id="UP000828924"/>
    </source>
</evidence>
<feature type="region of interest" description="Disordered" evidence="1">
    <location>
        <begin position="100"/>
        <end position="126"/>
    </location>
</feature>
<sequence>MGDVLLALSIPLTVCASGIYALCDSWWRRVRRTSPSSHSSSHSSSQSPSRPSSPSPYAHAGARGQAHAAARLDEHAMLAEAQEIVDEAYERLAGLYGDVPVSAGSTADHDPSSRADVRTRTRPPGH</sequence>
<dbReference type="RefSeq" id="WP_242329171.1">
    <property type="nucleotide sequence ID" value="NZ_CP071872.1"/>
</dbReference>
<organism evidence="2 3">
    <name type="scientific">Streptomyces formicae</name>
    <dbReference type="NCBI Taxonomy" id="1616117"/>
    <lineage>
        <taxon>Bacteria</taxon>
        <taxon>Bacillati</taxon>
        <taxon>Actinomycetota</taxon>
        <taxon>Actinomycetes</taxon>
        <taxon>Kitasatosporales</taxon>
        <taxon>Streptomycetaceae</taxon>
        <taxon>Streptomyces</taxon>
    </lineage>
</organism>
<name>A0ABY3WJB0_9ACTN</name>
<keyword evidence="3" id="KW-1185">Reference proteome</keyword>
<feature type="compositionally biased region" description="Basic and acidic residues" evidence="1">
    <location>
        <begin position="107"/>
        <end position="119"/>
    </location>
</feature>
<feature type="compositionally biased region" description="Low complexity" evidence="1">
    <location>
        <begin position="34"/>
        <end position="69"/>
    </location>
</feature>